<evidence type="ECO:0000313" key="12">
    <source>
        <dbReference type="EMBL" id="CAG5927534.1"/>
    </source>
</evidence>
<comment type="caution">
    <text evidence="12">The sequence shown here is derived from an EMBL/GenBank/DDBJ whole genome shotgun (WGS) entry which is preliminary data.</text>
</comment>
<feature type="compositionally biased region" description="Basic and acidic residues" evidence="9">
    <location>
        <begin position="743"/>
        <end position="753"/>
    </location>
</feature>
<gene>
    <name evidence="12" type="ORF">MMEN_LOCUS11375</name>
</gene>
<keyword evidence="6" id="KW-0915">Sodium</keyword>
<evidence type="ECO:0000256" key="2">
    <source>
        <dbReference type="ARBA" id="ARBA00022448"/>
    </source>
</evidence>
<keyword evidence="11" id="KW-0732">Signal</keyword>
<accession>A0A8S4BC41</accession>
<feature type="transmembrane region" description="Helical" evidence="10">
    <location>
        <begin position="1208"/>
        <end position="1227"/>
    </location>
</feature>
<feature type="transmembrane region" description="Helical" evidence="10">
    <location>
        <begin position="262"/>
        <end position="281"/>
    </location>
</feature>
<feature type="region of interest" description="Disordered" evidence="9">
    <location>
        <begin position="710"/>
        <end position="753"/>
    </location>
</feature>
<keyword evidence="13" id="KW-1185">Reference proteome</keyword>
<feature type="transmembrane region" description="Helical" evidence="10">
    <location>
        <begin position="763"/>
        <end position="781"/>
    </location>
</feature>
<dbReference type="NCBIfam" id="NF037979">
    <property type="entry name" value="Na_transp"/>
    <property type="match status" value="1"/>
</dbReference>
<dbReference type="PANTHER" id="PTHR11616">
    <property type="entry name" value="SODIUM/CHLORIDE DEPENDENT TRANSPORTER"/>
    <property type="match status" value="1"/>
</dbReference>
<dbReference type="GO" id="GO:0046872">
    <property type="term" value="F:metal ion binding"/>
    <property type="evidence" value="ECO:0007669"/>
    <property type="project" value="UniProtKB-KW"/>
</dbReference>
<feature type="binding site" evidence="6">
    <location>
        <position position="769"/>
    </location>
    <ligand>
        <name>Na(+)</name>
        <dbReference type="ChEBI" id="CHEBI:29101"/>
        <label>1</label>
    </ligand>
</feature>
<feature type="transmembrane region" description="Helical" evidence="10">
    <location>
        <begin position="344"/>
        <end position="361"/>
    </location>
</feature>
<dbReference type="GO" id="GO:0005886">
    <property type="term" value="C:plasma membrane"/>
    <property type="evidence" value="ECO:0007669"/>
    <property type="project" value="TreeGrafter"/>
</dbReference>
<keyword evidence="5 10" id="KW-0472">Membrane</keyword>
<feature type="signal peptide" evidence="11">
    <location>
        <begin position="1"/>
        <end position="23"/>
    </location>
</feature>
<evidence type="ECO:0000256" key="8">
    <source>
        <dbReference type="RuleBase" id="RU003732"/>
    </source>
</evidence>
<feature type="transmembrane region" description="Helical" evidence="10">
    <location>
        <begin position="432"/>
        <end position="456"/>
    </location>
</feature>
<proteinExistence type="inferred from homology"/>
<protein>
    <recommendedName>
        <fullName evidence="8">Transporter</fullName>
    </recommendedName>
</protein>
<feature type="binding site" evidence="6">
    <location>
        <position position="771"/>
    </location>
    <ligand>
        <name>Na(+)</name>
        <dbReference type="ChEBI" id="CHEBI:29101"/>
        <label>1</label>
    </ligand>
</feature>
<comment type="subcellular location">
    <subcellularLocation>
        <location evidence="1">Membrane</location>
        <topology evidence="1">Multi-pass membrane protein</topology>
    </subcellularLocation>
</comment>
<sequence>MVRHITNVTALRLCVTWVAVTQSLTWQHTADCNRGIMAEETVRGAPAEDCGQDKQAPDEGVQPRGKWANNTEFLLSVAGEIIGLGNVWRFPYLCYKNGGGVFFVPYFVFLFFCGIPVFFLETALGQYTSEGGVTAWRKICPMFEGIGIASQVIVIYLNIYYIVILAWVIFYLINSFKSPLPWSTCDNSWNTEYCHSRFGVFANPDLFRPESNWSFLNNFTSHESFENYSYLNDTALSFNPPEEEFWRNRVLRMSEDMSMGKVHWDLALCLLLAWVICYFCIWKGIKTTGKVVYFTATFPYLMLVILFFRGVTLPGAADGLIYYLKPDFSKLGEPNVWCDAGTQVFFSYAVCQGVLTALGSYNKYNNNCYRDCFALCFLNSATSIFAGFAVFSVLGFLANDLGIPMSEVLAVGPGLAFIAYPRALSLLPGSSFWAVLFFVMLLFLGLDSQFVCVESLATAITDLFPARLRRPGVREKLVLVIAVVCFLLGLPFVTEGGIQLFYLVDTFGPSGSNLLIIAVAECIVVAWVYGADRFYDNIEDMIGYAPFPILKYCWLFITPFICVSVLLFKLAQATPINIFGYVPGSWVSGFSAILVGTPLLCIPAFIFISLIRNPNNMTTPSKDLRQIRPHKPALTICGIVIIKVKGQVERNTAEGRQMLSFGEPNRDVEACQTFYTDCPFRIWTTGGTQGSSNTHISGFLTYLDQSGPTMGKTGQSTVDLNSPSEVKQAVPSEDLDPMAPPADLEKKEEVPPDRGSWKGKFDFLLSCVGYAIGLGNVWRFPYLCGKNGGGAFLIPYFLTLVFAGIPLFLLETSLGQFTSVGGLGVWKLMPMMKGVGLASVVLSFWLNIYYIIIISWALYYLFNSFGSELPWQSCDNPWNTEKCFSNYSLTDTTNLTSAVTEFWERNMHQLSGGLEEPGQLRWPLVGTLALAWVLVYFSIWKGVEWTGKVVYFSATYPYFMLFILFFRGVTLPGAIDGIRFYITPDFNKLVRSEVWLDAATQIFFSYGLGLGSLIALGSYNSYNNDVYKDSIIVCCINSCTSMFAGFVIFSIVGFMSYITKKPVQELAASGPGLAFLAYPQAVTQLPMSSLWAILFFSMLMMLGLDSQFCTVEGFITALMDEYPMVLRKRKKVFILIVCLISFIIGFSNITQGGLYVFKMFDYYSASGMCLLFLVFFETISISWLYGAERFYKDIEDMIGYRPCVWWKLCWKCFTPLICLGVFTFSAIEMTPLTLGKYVYPLWGQVIGWFMALSSMILVPGYVIYMFCTSKGSIKQRWRRMTTSQQNRRPAGHEEFTHTGGVGEAPV</sequence>
<feature type="transmembrane region" description="Helical" evidence="10">
    <location>
        <begin position="1162"/>
        <end position="1187"/>
    </location>
</feature>
<dbReference type="GO" id="GO:0006865">
    <property type="term" value="P:amino acid transport"/>
    <property type="evidence" value="ECO:0007669"/>
    <property type="project" value="TreeGrafter"/>
</dbReference>
<dbReference type="PANTHER" id="PTHR11616:SF316">
    <property type="entry name" value="SOLUTE CARRIER FAMILY 6 MEMBER 1"/>
    <property type="match status" value="1"/>
</dbReference>
<evidence type="ECO:0000256" key="7">
    <source>
        <dbReference type="PIRSR" id="PIRSR600175-2"/>
    </source>
</evidence>
<feature type="binding site" evidence="6">
    <location>
        <position position="1102"/>
    </location>
    <ligand>
        <name>Na(+)</name>
        <dbReference type="ChEBI" id="CHEBI:29101"/>
        <label>1</label>
    </ligand>
</feature>
<evidence type="ECO:0000256" key="4">
    <source>
        <dbReference type="ARBA" id="ARBA00022989"/>
    </source>
</evidence>
<dbReference type="Pfam" id="PF00209">
    <property type="entry name" value="SNF"/>
    <property type="match status" value="2"/>
</dbReference>
<feature type="transmembrane region" description="Helical" evidence="10">
    <location>
        <begin position="793"/>
        <end position="814"/>
    </location>
</feature>
<evidence type="ECO:0000256" key="11">
    <source>
        <dbReference type="SAM" id="SignalP"/>
    </source>
</evidence>
<dbReference type="CDD" id="cd11496">
    <property type="entry name" value="SLC6sbd-TauT-like"/>
    <property type="match status" value="1"/>
</dbReference>
<keyword evidence="4 10" id="KW-1133">Transmembrane helix</keyword>
<feature type="transmembrane region" description="Helical" evidence="10">
    <location>
        <begin position="590"/>
        <end position="611"/>
    </location>
</feature>
<comment type="similarity">
    <text evidence="8">Belongs to the sodium:neurotransmitter symporter (SNF) (TC 2.A.22) family.</text>
</comment>
<dbReference type="SUPFAM" id="SSF161070">
    <property type="entry name" value="SNF-like"/>
    <property type="match status" value="2"/>
</dbReference>
<keyword evidence="8" id="KW-0769">Symport</keyword>
<dbReference type="GO" id="GO:0035725">
    <property type="term" value="P:sodium ion transmembrane transport"/>
    <property type="evidence" value="ECO:0007669"/>
    <property type="project" value="TreeGrafter"/>
</dbReference>
<dbReference type="InterPro" id="IPR037272">
    <property type="entry name" value="SNS_sf"/>
</dbReference>
<feature type="transmembrane region" description="Helical" evidence="10">
    <location>
        <begin position="103"/>
        <end position="124"/>
    </location>
</feature>
<feature type="transmembrane region" description="Helical" evidence="10">
    <location>
        <begin position="1247"/>
        <end position="1267"/>
    </location>
</feature>
<feature type="binding site" evidence="6">
    <location>
        <position position="1106"/>
    </location>
    <ligand>
        <name>Na(+)</name>
        <dbReference type="ChEBI" id="CHEBI:29101"/>
        <label>1</label>
    </ligand>
</feature>
<keyword evidence="3 8" id="KW-0812">Transmembrane</keyword>
<feature type="binding site" evidence="6">
    <location>
        <position position="1037"/>
    </location>
    <ligand>
        <name>Na(+)</name>
        <dbReference type="ChEBI" id="CHEBI:29101"/>
        <label>1</label>
    </ligand>
</feature>
<reference evidence="12" key="1">
    <citation type="submission" date="2021-05" db="EMBL/GenBank/DDBJ databases">
        <authorList>
            <person name="Tigano A."/>
        </authorList>
    </citation>
    <scope>NUCLEOTIDE SEQUENCE</scope>
</reference>
<feature type="transmembrane region" description="Helical" evidence="10">
    <location>
        <begin position="552"/>
        <end position="570"/>
    </location>
</feature>
<evidence type="ECO:0000256" key="5">
    <source>
        <dbReference type="ARBA" id="ARBA00023136"/>
    </source>
</evidence>
<feature type="binding site" evidence="6">
    <location>
        <position position="776"/>
    </location>
    <ligand>
        <name>Na(+)</name>
        <dbReference type="ChEBI" id="CHEBI:29101"/>
        <label>1</label>
    </ligand>
</feature>
<feature type="transmembrane region" description="Helical" evidence="10">
    <location>
        <begin position="145"/>
        <end position="173"/>
    </location>
</feature>
<dbReference type="OrthoDB" id="6581954at2759"/>
<dbReference type="PROSITE" id="PS00610">
    <property type="entry name" value="NA_NEUROTRAN_SYMP_1"/>
    <property type="match status" value="2"/>
</dbReference>
<name>A0A8S4BC41_9TELE</name>
<feature type="transmembrane region" description="Helical" evidence="10">
    <location>
        <begin position="477"/>
        <end position="502"/>
    </location>
</feature>
<evidence type="ECO:0000256" key="10">
    <source>
        <dbReference type="SAM" id="Phobius"/>
    </source>
</evidence>
<feature type="region of interest" description="Disordered" evidence="9">
    <location>
        <begin position="1283"/>
        <end position="1306"/>
    </location>
</feature>
<feature type="binding site" evidence="6">
    <location>
        <position position="1005"/>
    </location>
    <ligand>
        <name>Na(+)</name>
        <dbReference type="ChEBI" id="CHEBI:29101"/>
        <label>1</label>
    </ligand>
</feature>
<feature type="transmembrane region" description="Helical" evidence="10">
    <location>
        <begin position="1090"/>
        <end position="1111"/>
    </location>
</feature>
<dbReference type="GO" id="GO:0015293">
    <property type="term" value="F:symporter activity"/>
    <property type="evidence" value="ECO:0007669"/>
    <property type="project" value="UniProtKB-KW"/>
</dbReference>
<dbReference type="PRINTS" id="PR00176">
    <property type="entry name" value="NANEUSMPORT"/>
</dbReference>
<dbReference type="InterPro" id="IPR000175">
    <property type="entry name" value="Na/ntran_symport"/>
</dbReference>
<evidence type="ECO:0000256" key="9">
    <source>
        <dbReference type="SAM" id="MobiDB-lite"/>
    </source>
</evidence>
<feature type="chain" id="PRO_5035796418" description="Transporter" evidence="11">
    <location>
        <begin position="24"/>
        <end position="1306"/>
    </location>
</feature>
<feature type="transmembrane region" description="Helical" evidence="10">
    <location>
        <begin position="514"/>
        <end position="531"/>
    </location>
</feature>
<organism evidence="12 13">
    <name type="scientific">Menidia menidia</name>
    <name type="common">Atlantic silverside</name>
    <dbReference type="NCBI Taxonomy" id="238744"/>
    <lineage>
        <taxon>Eukaryota</taxon>
        <taxon>Metazoa</taxon>
        <taxon>Chordata</taxon>
        <taxon>Craniata</taxon>
        <taxon>Vertebrata</taxon>
        <taxon>Euteleostomi</taxon>
        <taxon>Actinopterygii</taxon>
        <taxon>Neopterygii</taxon>
        <taxon>Teleostei</taxon>
        <taxon>Neoteleostei</taxon>
        <taxon>Acanthomorphata</taxon>
        <taxon>Ovalentaria</taxon>
        <taxon>Atherinomorphae</taxon>
        <taxon>Atheriniformes</taxon>
        <taxon>Atherinopsidae</taxon>
        <taxon>Menidiinae</taxon>
        <taxon>Menidia</taxon>
    </lineage>
</organism>
<dbReference type="Proteomes" id="UP000677803">
    <property type="component" value="Unassembled WGS sequence"/>
</dbReference>
<dbReference type="PROSITE" id="PS50267">
    <property type="entry name" value="NA_NEUROTRAN_SYMP_3"/>
    <property type="match status" value="2"/>
</dbReference>
<feature type="transmembrane region" description="Helical" evidence="10">
    <location>
        <begin position="73"/>
        <end position="91"/>
    </location>
</feature>
<evidence type="ECO:0000313" key="13">
    <source>
        <dbReference type="Proteomes" id="UP000677803"/>
    </source>
</evidence>
<evidence type="ECO:0000256" key="3">
    <source>
        <dbReference type="ARBA" id="ARBA00022692"/>
    </source>
</evidence>
<keyword evidence="6" id="KW-0479">Metal-binding</keyword>
<feature type="transmembrane region" description="Helical" evidence="10">
    <location>
        <begin position="373"/>
        <end position="398"/>
    </location>
</feature>
<feature type="transmembrane region" description="Helical" evidence="10">
    <location>
        <begin position="920"/>
        <end position="939"/>
    </location>
</feature>
<feature type="transmembrane region" description="Helical" evidence="10">
    <location>
        <begin position="835"/>
        <end position="862"/>
    </location>
</feature>
<feature type="transmembrane region" description="Helical" evidence="10">
    <location>
        <begin position="1002"/>
        <end position="1019"/>
    </location>
</feature>
<feature type="binding site" evidence="6">
    <location>
        <position position="1105"/>
    </location>
    <ligand>
        <name>Na(+)</name>
        <dbReference type="ChEBI" id="CHEBI:29101"/>
        <label>1</label>
    </ligand>
</feature>
<feature type="transmembrane region" description="Helical" evidence="10">
    <location>
        <begin position="1132"/>
        <end position="1150"/>
    </location>
</feature>
<feature type="transmembrane region" description="Helical" evidence="10">
    <location>
        <begin position="1031"/>
        <end position="1058"/>
    </location>
</feature>
<evidence type="ECO:0000256" key="6">
    <source>
        <dbReference type="PIRSR" id="PIRSR600175-1"/>
    </source>
</evidence>
<feature type="compositionally biased region" description="Polar residues" evidence="9">
    <location>
        <begin position="710"/>
        <end position="725"/>
    </location>
</feature>
<dbReference type="EMBL" id="CAJRST010011113">
    <property type="protein sequence ID" value="CAG5927534.1"/>
    <property type="molecule type" value="Genomic_DNA"/>
</dbReference>
<feature type="transmembrane region" description="Helical" evidence="10">
    <location>
        <begin position="959"/>
        <end position="982"/>
    </location>
</feature>
<keyword evidence="7" id="KW-1015">Disulfide bond</keyword>
<keyword evidence="2 8" id="KW-0813">Transport</keyword>
<evidence type="ECO:0000256" key="1">
    <source>
        <dbReference type="ARBA" id="ARBA00004141"/>
    </source>
</evidence>
<feature type="disulfide bond" evidence="7">
    <location>
        <begin position="874"/>
        <end position="883"/>
    </location>
</feature>
<feature type="transmembrane region" description="Helical" evidence="10">
    <location>
        <begin position="301"/>
        <end position="324"/>
    </location>
</feature>